<name>A0A2N0ZK88_9BACI</name>
<dbReference type="PRINTS" id="PR01840">
    <property type="entry name" value="TATCFAMILY"/>
</dbReference>
<evidence type="ECO:0000256" key="2">
    <source>
        <dbReference type="ARBA" id="ARBA00022692"/>
    </source>
</evidence>
<keyword evidence="4 5" id="KW-0472">Membrane</keyword>
<keyword evidence="3 5" id="KW-1133">Transmembrane helix</keyword>
<comment type="similarity">
    <text evidence="5">Belongs to the TatC family.</text>
</comment>
<dbReference type="HAMAP" id="MF_00902">
    <property type="entry name" value="TatC"/>
    <property type="match status" value="1"/>
</dbReference>
<dbReference type="EMBL" id="PISD01000010">
    <property type="protein sequence ID" value="PKG29932.1"/>
    <property type="molecule type" value="Genomic_DNA"/>
</dbReference>
<dbReference type="PANTHER" id="PTHR30371:SF4">
    <property type="entry name" value="SEC-INDEPENDENT PROTEIN TRANSLOCASE PROTEIN TATCD"/>
    <property type="match status" value="1"/>
</dbReference>
<keyword evidence="5" id="KW-0813">Transport</keyword>
<proteinExistence type="inferred from homology"/>
<dbReference type="InterPro" id="IPR002033">
    <property type="entry name" value="TatC"/>
</dbReference>
<comment type="subcellular location">
    <subcellularLocation>
        <location evidence="5">Cell membrane</location>
        <topology evidence="5">Multi-pass membrane protein</topology>
    </subcellularLocation>
    <subcellularLocation>
        <location evidence="1">Membrane</location>
        <topology evidence="1">Multi-pass membrane protein</topology>
    </subcellularLocation>
</comment>
<keyword evidence="2 5" id="KW-0812">Transmembrane</keyword>
<evidence type="ECO:0000256" key="5">
    <source>
        <dbReference type="HAMAP-Rule" id="MF_00902"/>
    </source>
</evidence>
<dbReference type="GO" id="GO:0065002">
    <property type="term" value="P:intracellular protein transmembrane transport"/>
    <property type="evidence" value="ECO:0007669"/>
    <property type="project" value="TreeGrafter"/>
</dbReference>
<protein>
    <recommendedName>
        <fullName evidence="5">Sec-independent protein translocase protein TatC</fullName>
    </recommendedName>
</protein>
<dbReference type="Proteomes" id="UP000233343">
    <property type="component" value="Unassembled WGS sequence"/>
</dbReference>
<dbReference type="NCBIfam" id="TIGR00945">
    <property type="entry name" value="tatC"/>
    <property type="match status" value="1"/>
</dbReference>
<dbReference type="GO" id="GO:0033281">
    <property type="term" value="C:TAT protein transport complex"/>
    <property type="evidence" value="ECO:0007669"/>
    <property type="project" value="UniProtKB-UniRule"/>
</dbReference>
<keyword evidence="5" id="KW-0811">Translocation</keyword>
<dbReference type="InterPro" id="IPR019820">
    <property type="entry name" value="Sec-indep_translocase_CS"/>
</dbReference>
<dbReference type="Pfam" id="PF00902">
    <property type="entry name" value="TatC"/>
    <property type="match status" value="1"/>
</dbReference>
<dbReference type="GO" id="GO:0009977">
    <property type="term" value="F:proton motive force dependent protein transmembrane transporter activity"/>
    <property type="evidence" value="ECO:0007669"/>
    <property type="project" value="TreeGrafter"/>
</dbReference>
<gene>
    <name evidence="5 6" type="primary">tatC</name>
    <name evidence="6" type="ORF">CWS20_06050</name>
</gene>
<feature type="transmembrane region" description="Helical" evidence="5">
    <location>
        <begin position="186"/>
        <end position="203"/>
    </location>
</feature>
<evidence type="ECO:0000256" key="3">
    <source>
        <dbReference type="ARBA" id="ARBA00022989"/>
    </source>
</evidence>
<dbReference type="RefSeq" id="WP_066195212.1">
    <property type="nucleotide sequence ID" value="NZ_JAFDQP010000008.1"/>
</dbReference>
<dbReference type="GO" id="GO:0043953">
    <property type="term" value="P:protein transport by the Tat complex"/>
    <property type="evidence" value="ECO:0007669"/>
    <property type="project" value="UniProtKB-UniRule"/>
</dbReference>
<comment type="caution">
    <text evidence="5">Lacks conserved residue(s) required for the propagation of feature annotation.</text>
</comment>
<evidence type="ECO:0000256" key="4">
    <source>
        <dbReference type="ARBA" id="ARBA00023136"/>
    </source>
</evidence>
<keyword evidence="5" id="KW-1003">Cell membrane</keyword>
<organism evidence="6 7">
    <name type="scientific">Cytobacillus horneckiae</name>
    <dbReference type="NCBI Taxonomy" id="549687"/>
    <lineage>
        <taxon>Bacteria</taxon>
        <taxon>Bacillati</taxon>
        <taxon>Bacillota</taxon>
        <taxon>Bacilli</taxon>
        <taxon>Bacillales</taxon>
        <taxon>Bacillaceae</taxon>
        <taxon>Cytobacillus</taxon>
    </lineage>
</organism>
<comment type="caution">
    <text evidence="6">The sequence shown here is derived from an EMBL/GenBank/DDBJ whole genome shotgun (WGS) entry which is preliminary data.</text>
</comment>
<keyword evidence="5" id="KW-0653">Protein transport</keyword>
<evidence type="ECO:0000313" key="6">
    <source>
        <dbReference type="EMBL" id="PKG29932.1"/>
    </source>
</evidence>
<feature type="transmembrane region" description="Helical" evidence="5">
    <location>
        <begin position="98"/>
        <end position="125"/>
    </location>
</feature>
<keyword evidence="7" id="KW-1185">Reference proteome</keyword>
<dbReference type="AlphaFoldDB" id="A0A2N0ZK88"/>
<accession>A0A2N0ZK88</accession>
<evidence type="ECO:0000313" key="7">
    <source>
        <dbReference type="Proteomes" id="UP000233343"/>
    </source>
</evidence>
<sequence length="242" mass="27418">MENSEQTLVEHLTDLRKVLIRSIFFFLICFIICLLFINRLIPVLSNHYDLVMLGPLDVIRLYTGIAGSISLGISLPFIALQAWIFIRPALNDKEAKVSVMFIPAIIMSFAIGLMFGLFIVFPTIYGFLMRLGEINFSMMITAREYFSFLLMSTIPFGFLFEVPLLLVFLTSIGVVTPDMLKSIRKYAYLILAVVSALITPPDFFSQILVLIPLMSLYELGVLLSRISFKRRAAVQEIQPNEA</sequence>
<dbReference type="PANTHER" id="PTHR30371">
    <property type="entry name" value="SEC-INDEPENDENT PROTEIN TRANSLOCASE PROTEIN TATC"/>
    <property type="match status" value="1"/>
</dbReference>
<feature type="transmembrane region" description="Helical" evidence="5">
    <location>
        <begin position="18"/>
        <end position="41"/>
    </location>
</feature>
<comment type="function">
    <text evidence="5">Part of the twin-arginine translocation (Tat) system that transports large folded proteins containing a characteristic twin-arginine motif in their signal peptide across membranes.</text>
</comment>
<feature type="transmembrane region" description="Helical" evidence="5">
    <location>
        <begin position="145"/>
        <end position="174"/>
    </location>
</feature>
<dbReference type="PROSITE" id="PS01218">
    <property type="entry name" value="TATC"/>
    <property type="match status" value="1"/>
</dbReference>
<feature type="transmembrane region" description="Helical" evidence="5">
    <location>
        <begin position="61"/>
        <end position="86"/>
    </location>
</feature>
<reference evidence="6 7" key="1">
    <citation type="journal article" date="2010" name="Int. J. Syst. Evol. Microbiol.">
        <title>Bacillus horneckiae sp. nov., isolated from a spacecraft-assembly clean room.</title>
        <authorList>
            <person name="Vaishampayan P."/>
            <person name="Probst A."/>
            <person name="Krishnamurthi S."/>
            <person name="Ghosh S."/>
            <person name="Osman S."/>
            <person name="McDowall A."/>
            <person name="Ruckmani A."/>
            <person name="Mayilraj S."/>
            <person name="Venkateswaran K."/>
        </authorList>
    </citation>
    <scope>NUCLEOTIDE SEQUENCE [LARGE SCALE GENOMIC DNA]</scope>
    <source>
        <strain evidence="7">1PO1SC</strain>
    </source>
</reference>
<evidence type="ECO:0000256" key="1">
    <source>
        <dbReference type="ARBA" id="ARBA00004141"/>
    </source>
</evidence>
<comment type="subunit">
    <text evidence="5">Forms a complex with TatA.</text>
</comment>